<dbReference type="GO" id="GO:0097629">
    <property type="term" value="C:extrinsic component of omegasome membrane"/>
    <property type="evidence" value="ECO:0007669"/>
    <property type="project" value="TreeGrafter"/>
</dbReference>
<dbReference type="AlphaFoldDB" id="A0A8S2DB79"/>
<dbReference type="GO" id="GO:0043495">
    <property type="term" value="F:protein-membrane adaptor activity"/>
    <property type="evidence" value="ECO:0007669"/>
    <property type="project" value="TreeGrafter"/>
</dbReference>
<evidence type="ECO:0000313" key="4">
    <source>
        <dbReference type="Proteomes" id="UP000677228"/>
    </source>
</evidence>
<dbReference type="GO" id="GO:0035014">
    <property type="term" value="F:phosphatidylinositol 3-kinase regulator activity"/>
    <property type="evidence" value="ECO:0007669"/>
    <property type="project" value="TreeGrafter"/>
</dbReference>
<evidence type="ECO:0008006" key="5">
    <source>
        <dbReference type="Google" id="ProtNLM"/>
    </source>
</evidence>
<keyword evidence="1" id="KW-0175">Coiled coil</keyword>
<dbReference type="GO" id="GO:0016240">
    <property type="term" value="P:autophagosome membrane docking"/>
    <property type="evidence" value="ECO:0007669"/>
    <property type="project" value="TreeGrafter"/>
</dbReference>
<proteinExistence type="predicted"/>
<dbReference type="Proteomes" id="UP000677228">
    <property type="component" value="Unassembled WGS sequence"/>
</dbReference>
<dbReference type="GO" id="GO:0000045">
    <property type="term" value="P:autophagosome assembly"/>
    <property type="evidence" value="ECO:0007669"/>
    <property type="project" value="TreeGrafter"/>
</dbReference>
<dbReference type="InterPro" id="IPR018791">
    <property type="entry name" value="UV_resistance/autophagy_Atg14"/>
</dbReference>
<dbReference type="GO" id="GO:0009267">
    <property type="term" value="P:cellular response to starvation"/>
    <property type="evidence" value="ECO:0007669"/>
    <property type="project" value="TreeGrafter"/>
</dbReference>
<dbReference type="Pfam" id="PF10186">
    <property type="entry name" value="ATG14"/>
    <property type="match status" value="1"/>
</dbReference>
<dbReference type="EMBL" id="CAJNOK010002414">
    <property type="protein sequence ID" value="CAF0859020.1"/>
    <property type="molecule type" value="Genomic_DNA"/>
</dbReference>
<accession>A0A8S2DB79</accession>
<organism evidence="2 4">
    <name type="scientific">Didymodactylos carnosus</name>
    <dbReference type="NCBI Taxonomy" id="1234261"/>
    <lineage>
        <taxon>Eukaryota</taxon>
        <taxon>Metazoa</taxon>
        <taxon>Spiralia</taxon>
        <taxon>Gnathifera</taxon>
        <taxon>Rotifera</taxon>
        <taxon>Eurotatoria</taxon>
        <taxon>Bdelloidea</taxon>
        <taxon>Philodinida</taxon>
        <taxon>Philodinidae</taxon>
        <taxon>Didymodactylos</taxon>
    </lineage>
</organism>
<dbReference type="GO" id="GO:0005776">
    <property type="term" value="C:autophagosome"/>
    <property type="evidence" value="ECO:0007669"/>
    <property type="project" value="TreeGrafter"/>
</dbReference>
<evidence type="ECO:0000313" key="2">
    <source>
        <dbReference type="EMBL" id="CAF0859020.1"/>
    </source>
</evidence>
<protein>
    <recommendedName>
        <fullName evidence="5">Beclin 1-associated autophagy-related key regulator</fullName>
    </recommendedName>
</protein>
<dbReference type="EMBL" id="CAJOBA010002414">
    <property type="protein sequence ID" value="CAF3644011.1"/>
    <property type="molecule type" value="Genomic_DNA"/>
</dbReference>
<dbReference type="PANTHER" id="PTHR13664:SF0">
    <property type="entry name" value="BECLIN 1-ASSOCIATED AUTOPHAGY-RELATED KEY REGULATOR"/>
    <property type="match status" value="1"/>
</dbReference>
<reference evidence="2" key="1">
    <citation type="submission" date="2021-02" db="EMBL/GenBank/DDBJ databases">
        <authorList>
            <person name="Nowell W R."/>
        </authorList>
    </citation>
    <scope>NUCLEOTIDE SEQUENCE</scope>
</reference>
<evidence type="ECO:0000313" key="3">
    <source>
        <dbReference type="EMBL" id="CAF3644011.1"/>
    </source>
</evidence>
<dbReference type="Proteomes" id="UP000682733">
    <property type="component" value="Unassembled WGS sequence"/>
</dbReference>
<dbReference type="PANTHER" id="PTHR13664">
    <property type="entry name" value="BECLIN 1-ASSOCIATED AUTOPHAGY-RELATED KEY REGULATOR"/>
    <property type="match status" value="1"/>
</dbReference>
<name>A0A8S2DB79_9BILA</name>
<dbReference type="GO" id="GO:0000423">
    <property type="term" value="P:mitophagy"/>
    <property type="evidence" value="ECO:0007669"/>
    <property type="project" value="TreeGrafter"/>
</dbReference>
<dbReference type="GO" id="GO:0097632">
    <property type="term" value="C:extrinsic component of phagophore assembly site membrane"/>
    <property type="evidence" value="ECO:0007669"/>
    <property type="project" value="TreeGrafter"/>
</dbReference>
<sequence length="521" mass="59920">MSESNGDHPTYNPNKNLMLLTVTAPVSNHFLISSYKGNLPLLSTNCYKCHLCKHITDDCLLTCANCVNNGKFCHSKHENCSNASPNTYVKLLNSTDLDEYNQRKTSSTQTHLQCCDRMFFLRKFASEKENFCNEIQIKMQPYLKRRKTSDEILVRRKRLGILKQHILKMRQQLEKDSNKLQETHGKINVLHDKKKSYERKFQNIKEILNASTGKVQTKNSERIEDEKNLLITRRQRINEICKYIFPIEETFDTDEASGIESTVRAMINNAEQTTVDATGQWSEYDDQSFNKKFRIVASCLPGNGDYAFDKLLQIKTDSIENANSLSSSTSHQLNEIMSGLSHACQLINILAFYLNITLPFRLHQLEFNTNNVTIERLRADIAKLNANILCGCFSQGIPINYSNAKHTIENLSKLILVNEYQSRPKPIIYSQNYIDMIEREVNDISRAYVTDYWWDDFEKYDMLNGDDWETVPQDYNIPDDPYLIEHSTQNTAMSGSIGLALKNKSSLILSLVRSLTTSSKT</sequence>
<evidence type="ECO:0000256" key="1">
    <source>
        <dbReference type="ARBA" id="ARBA00023054"/>
    </source>
</evidence>
<comment type="caution">
    <text evidence="2">The sequence shown here is derived from an EMBL/GenBank/DDBJ whole genome shotgun (WGS) entry which is preliminary data.</text>
</comment>
<gene>
    <name evidence="2" type="ORF">OVA965_LOCUS7540</name>
    <name evidence="3" type="ORF">TMI583_LOCUS7535</name>
</gene>
<dbReference type="GO" id="GO:0035032">
    <property type="term" value="C:phosphatidylinositol 3-kinase complex, class III"/>
    <property type="evidence" value="ECO:0007669"/>
    <property type="project" value="TreeGrafter"/>
</dbReference>